<dbReference type="SUPFAM" id="SSF51064">
    <property type="entry name" value="Head domain of nucleotide exchange factor GrpE"/>
    <property type="match status" value="1"/>
</dbReference>
<keyword evidence="4" id="KW-1185">Reference proteome</keyword>
<dbReference type="OrthoDB" id="582393at2"/>
<keyword evidence="1" id="KW-0143">Chaperone</keyword>
<feature type="region of interest" description="Disordered" evidence="2">
    <location>
        <begin position="76"/>
        <end position="105"/>
    </location>
</feature>
<proteinExistence type="predicted"/>
<dbReference type="Pfam" id="PF01025">
    <property type="entry name" value="GrpE"/>
    <property type="match status" value="1"/>
</dbReference>
<evidence type="ECO:0000256" key="2">
    <source>
        <dbReference type="SAM" id="MobiDB-lite"/>
    </source>
</evidence>
<name>A0A2T1G3R4_9CYAN</name>
<gene>
    <name evidence="3" type="primary">grpE</name>
    <name evidence="3" type="ORF">C7B77_21055</name>
</gene>
<dbReference type="EMBL" id="PVWO01000343">
    <property type="protein sequence ID" value="PSB51898.1"/>
    <property type="molecule type" value="Genomic_DNA"/>
</dbReference>
<organism evidence="3 4">
    <name type="scientific">Chamaesiphon polymorphus CCALA 037</name>
    <dbReference type="NCBI Taxonomy" id="2107692"/>
    <lineage>
        <taxon>Bacteria</taxon>
        <taxon>Bacillati</taxon>
        <taxon>Cyanobacteriota</taxon>
        <taxon>Cyanophyceae</taxon>
        <taxon>Gomontiellales</taxon>
        <taxon>Chamaesiphonaceae</taxon>
        <taxon>Chamaesiphon</taxon>
    </lineage>
</organism>
<evidence type="ECO:0000313" key="3">
    <source>
        <dbReference type="EMBL" id="PSB51898.1"/>
    </source>
</evidence>
<sequence length="229" mass="26001">MRSKIMTFTRIIHLFDRTEEREIRQLALTAEAKVHRLSGGNALQFDQEQDLVVILTSMNKLLDRLLDRWHDRKQEDNSASTAIVRHHKNVDPNPPSVSSPTDLEESTPIPAIPLLQISPSAVRTIDLRDWLLLANSTPARESIAPQILTVIDDKLRNILATEGIMEIVDTGNFDTHRHQIVETQPTIAPEQHETIARTIRPGYRHHDRLIRSQAVILYIFAPENSTAPA</sequence>
<dbReference type="GO" id="GO:0006457">
    <property type="term" value="P:protein folding"/>
    <property type="evidence" value="ECO:0007669"/>
    <property type="project" value="InterPro"/>
</dbReference>
<dbReference type="Proteomes" id="UP000238937">
    <property type="component" value="Unassembled WGS sequence"/>
</dbReference>
<reference evidence="3 4" key="1">
    <citation type="submission" date="2018-03" db="EMBL/GenBank/DDBJ databases">
        <title>The ancient ancestry and fast evolution of plastids.</title>
        <authorList>
            <person name="Moore K.R."/>
            <person name="Magnabosco C."/>
            <person name="Momper L."/>
            <person name="Gold D.A."/>
            <person name="Bosak T."/>
            <person name="Fournier G.P."/>
        </authorList>
    </citation>
    <scope>NUCLEOTIDE SEQUENCE [LARGE SCALE GENOMIC DNA]</scope>
    <source>
        <strain evidence="3 4">CCALA 037</strain>
    </source>
</reference>
<evidence type="ECO:0000256" key="1">
    <source>
        <dbReference type="ARBA" id="ARBA00023186"/>
    </source>
</evidence>
<dbReference type="GO" id="GO:0051087">
    <property type="term" value="F:protein-folding chaperone binding"/>
    <property type="evidence" value="ECO:0007669"/>
    <property type="project" value="InterPro"/>
</dbReference>
<dbReference type="Gene3D" id="2.30.22.10">
    <property type="entry name" value="Head domain of nucleotide exchange factor GrpE"/>
    <property type="match status" value="1"/>
</dbReference>
<dbReference type="AlphaFoldDB" id="A0A2T1G3R4"/>
<dbReference type="GO" id="GO:0042803">
    <property type="term" value="F:protein homodimerization activity"/>
    <property type="evidence" value="ECO:0007669"/>
    <property type="project" value="InterPro"/>
</dbReference>
<protein>
    <submittedName>
        <fullName evidence="3">Nucleotide exchange factor GrpE</fullName>
    </submittedName>
</protein>
<comment type="caution">
    <text evidence="3">The sequence shown here is derived from an EMBL/GenBank/DDBJ whole genome shotgun (WGS) entry which is preliminary data.</text>
</comment>
<dbReference type="GO" id="GO:0000774">
    <property type="term" value="F:adenyl-nucleotide exchange factor activity"/>
    <property type="evidence" value="ECO:0007669"/>
    <property type="project" value="InterPro"/>
</dbReference>
<evidence type="ECO:0000313" key="4">
    <source>
        <dbReference type="Proteomes" id="UP000238937"/>
    </source>
</evidence>
<dbReference type="InterPro" id="IPR009012">
    <property type="entry name" value="GrpE_head"/>
</dbReference>
<accession>A0A2T1G3R4</accession>
<dbReference type="InterPro" id="IPR000740">
    <property type="entry name" value="GrpE"/>
</dbReference>